<accession>A0A8E2EVV2</accession>
<organism evidence="1 2">
    <name type="scientific">Glonium stellatum</name>
    <dbReference type="NCBI Taxonomy" id="574774"/>
    <lineage>
        <taxon>Eukaryota</taxon>
        <taxon>Fungi</taxon>
        <taxon>Dikarya</taxon>
        <taxon>Ascomycota</taxon>
        <taxon>Pezizomycotina</taxon>
        <taxon>Dothideomycetes</taxon>
        <taxon>Pleosporomycetidae</taxon>
        <taxon>Gloniales</taxon>
        <taxon>Gloniaceae</taxon>
        <taxon>Glonium</taxon>
    </lineage>
</organism>
<name>A0A8E2EVV2_9PEZI</name>
<dbReference type="InterPro" id="IPR045136">
    <property type="entry name" value="Iah1-like"/>
</dbReference>
<dbReference type="EMBL" id="KV750200">
    <property type="protein sequence ID" value="OCL05830.1"/>
    <property type="molecule type" value="Genomic_DNA"/>
</dbReference>
<dbReference type="Pfam" id="PF00657">
    <property type="entry name" value="Lipase_GDSL"/>
    <property type="match status" value="1"/>
</dbReference>
<keyword evidence="2" id="KW-1185">Reference proteome</keyword>
<dbReference type="InterPro" id="IPR036514">
    <property type="entry name" value="SGNH_hydro_sf"/>
</dbReference>
<reference evidence="1 2" key="1">
    <citation type="journal article" date="2016" name="Nat. Commun.">
        <title>Ectomycorrhizal ecology is imprinted in the genome of the dominant symbiotic fungus Cenococcum geophilum.</title>
        <authorList>
            <consortium name="DOE Joint Genome Institute"/>
            <person name="Peter M."/>
            <person name="Kohler A."/>
            <person name="Ohm R.A."/>
            <person name="Kuo A."/>
            <person name="Krutzmann J."/>
            <person name="Morin E."/>
            <person name="Arend M."/>
            <person name="Barry K.W."/>
            <person name="Binder M."/>
            <person name="Choi C."/>
            <person name="Clum A."/>
            <person name="Copeland A."/>
            <person name="Grisel N."/>
            <person name="Haridas S."/>
            <person name="Kipfer T."/>
            <person name="LaButti K."/>
            <person name="Lindquist E."/>
            <person name="Lipzen A."/>
            <person name="Maire R."/>
            <person name="Meier B."/>
            <person name="Mihaltcheva S."/>
            <person name="Molinier V."/>
            <person name="Murat C."/>
            <person name="Poggeler S."/>
            <person name="Quandt C.A."/>
            <person name="Sperisen C."/>
            <person name="Tritt A."/>
            <person name="Tisserant E."/>
            <person name="Crous P.W."/>
            <person name="Henrissat B."/>
            <person name="Nehls U."/>
            <person name="Egli S."/>
            <person name="Spatafora J.W."/>
            <person name="Grigoriev I.V."/>
            <person name="Martin F.M."/>
        </authorList>
    </citation>
    <scope>NUCLEOTIDE SEQUENCE [LARGE SCALE GENOMIC DNA]</scope>
    <source>
        <strain evidence="1 2">CBS 207.34</strain>
    </source>
</reference>
<evidence type="ECO:0000313" key="1">
    <source>
        <dbReference type="EMBL" id="OCL05830.1"/>
    </source>
</evidence>
<gene>
    <name evidence="1" type="ORF">AOQ84DRAFT_379206</name>
</gene>
<dbReference type="InterPro" id="IPR001087">
    <property type="entry name" value="GDSL"/>
</dbReference>
<proteinExistence type="predicted"/>
<dbReference type="PANTHER" id="PTHR14209:SF19">
    <property type="entry name" value="ISOAMYL ACETATE-HYDROLYZING ESTERASE 1 HOMOLOG"/>
    <property type="match status" value="1"/>
</dbReference>
<dbReference type="OrthoDB" id="671439at2759"/>
<dbReference type="AlphaFoldDB" id="A0A8E2EVV2"/>
<dbReference type="PANTHER" id="PTHR14209">
    <property type="entry name" value="ISOAMYL ACETATE-HYDROLYZING ESTERASE 1"/>
    <property type="match status" value="1"/>
</dbReference>
<evidence type="ECO:0000313" key="2">
    <source>
        <dbReference type="Proteomes" id="UP000250140"/>
    </source>
</evidence>
<dbReference type="GO" id="GO:0016788">
    <property type="term" value="F:hydrolase activity, acting on ester bonds"/>
    <property type="evidence" value="ECO:0007669"/>
    <property type="project" value="InterPro"/>
</dbReference>
<dbReference type="SUPFAM" id="SSF52266">
    <property type="entry name" value="SGNH hydrolase"/>
    <property type="match status" value="1"/>
</dbReference>
<protein>
    <submittedName>
        <fullName evidence="1">SGNH hydrolase</fullName>
    </submittedName>
</protein>
<dbReference type="Gene3D" id="3.40.50.1110">
    <property type="entry name" value="SGNH hydrolase"/>
    <property type="match status" value="1"/>
</dbReference>
<sequence>MDQLPKIVLFGDSLTEWGFDEKNHGFGWALGQYYGEKVEVLNEGRAGYTSDWLKPDFQRIIQKAKEPCAPPTLLFAIFLGANDACLPPAGAHVPLEHYEENLREFVETILTEEVMTDTKIVLITPPPINIPEPLSDPIDIGPAGAAEADLESEKSTRGYRTYMSKKQYGDKIMNIAKSYEDATDRVIGLNYWKALIDAALEQEGRLADEDAYDENRLPGCGLTAAKEFQQGYFTDGLHLDRLGYEVLTKALMGAVLTKWPELHRDWV</sequence>
<keyword evidence="1" id="KW-0378">Hydrolase</keyword>
<dbReference type="Proteomes" id="UP000250140">
    <property type="component" value="Unassembled WGS sequence"/>
</dbReference>